<gene>
    <name evidence="4" type="ORF">I206_101037</name>
</gene>
<feature type="region of interest" description="Disordered" evidence="1">
    <location>
        <begin position="927"/>
        <end position="973"/>
    </location>
</feature>
<evidence type="ECO:0000313" key="4">
    <source>
        <dbReference type="EMBL" id="WWC67130.1"/>
    </source>
</evidence>
<keyword evidence="5" id="KW-1185">Reference proteome</keyword>
<dbReference type="PANTHER" id="PTHR28221:SF2">
    <property type="entry name" value="RNA POLYMERASE I-SPECIFIC TRANSCRIPTION INITIATION FACTOR RRN6"/>
    <property type="match status" value="1"/>
</dbReference>
<dbReference type="GeneID" id="30168658"/>
<proteinExistence type="predicted"/>
<dbReference type="EMBL" id="CP144519">
    <property type="protein sequence ID" value="WWC67130.1"/>
    <property type="molecule type" value="Genomic_DNA"/>
</dbReference>
<dbReference type="Proteomes" id="UP000094020">
    <property type="component" value="Chromosome 1"/>
</dbReference>
<reference evidence="4" key="2">
    <citation type="submission" date="2024-02" db="EMBL/GenBank/DDBJ databases">
        <title>Comparative genomics of Cryptococcus and Kwoniella reveals pathogenesis evolution and contrasting modes of karyotype evolution via chromosome fusion or intercentromeric recombination.</title>
        <authorList>
            <person name="Coelho M.A."/>
            <person name="David-Palma M."/>
            <person name="Shea T."/>
            <person name="Bowers K."/>
            <person name="McGinley-Smith S."/>
            <person name="Mohammad A.W."/>
            <person name="Gnirke A."/>
            <person name="Yurkov A.M."/>
            <person name="Nowrousian M."/>
            <person name="Sun S."/>
            <person name="Cuomo C.A."/>
            <person name="Heitman J."/>
        </authorList>
    </citation>
    <scope>NUCLEOTIDE SEQUENCE</scope>
    <source>
        <strain evidence="4">CBS 10737</strain>
    </source>
</reference>
<evidence type="ECO:0000259" key="3">
    <source>
        <dbReference type="Pfam" id="PF20639"/>
    </source>
</evidence>
<dbReference type="Pfam" id="PF10214">
    <property type="entry name" value="Rrn6_beta-prop"/>
    <property type="match status" value="1"/>
</dbReference>
<feature type="compositionally biased region" description="Basic residues" evidence="1">
    <location>
        <begin position="960"/>
        <end position="973"/>
    </location>
</feature>
<feature type="domain" description="RRN6 K-rich C-terminal" evidence="3">
    <location>
        <begin position="814"/>
        <end position="973"/>
    </location>
</feature>
<reference evidence="4" key="1">
    <citation type="submission" date="2013-07" db="EMBL/GenBank/DDBJ databases">
        <authorList>
            <consortium name="The Broad Institute Genome Sequencing Platform"/>
            <person name="Cuomo C."/>
            <person name="Litvintseva A."/>
            <person name="Chen Y."/>
            <person name="Heitman J."/>
            <person name="Sun S."/>
            <person name="Springer D."/>
            <person name="Dromer F."/>
            <person name="Young S.K."/>
            <person name="Zeng Q."/>
            <person name="Gargeya S."/>
            <person name="Fitzgerald M."/>
            <person name="Abouelleil A."/>
            <person name="Alvarado L."/>
            <person name="Berlin A.M."/>
            <person name="Chapman S.B."/>
            <person name="Dewar J."/>
            <person name="Goldberg J."/>
            <person name="Griggs A."/>
            <person name="Gujja S."/>
            <person name="Hansen M."/>
            <person name="Howarth C."/>
            <person name="Imamovic A."/>
            <person name="Larimer J."/>
            <person name="McCowan C."/>
            <person name="Murphy C."/>
            <person name="Pearson M."/>
            <person name="Priest M."/>
            <person name="Roberts A."/>
            <person name="Saif S."/>
            <person name="Shea T."/>
            <person name="Sykes S."/>
            <person name="Wortman J."/>
            <person name="Nusbaum C."/>
            <person name="Birren B."/>
        </authorList>
    </citation>
    <scope>NUCLEOTIDE SEQUENCE</scope>
    <source>
        <strain evidence="4">CBS 10737</strain>
    </source>
</reference>
<evidence type="ECO:0000259" key="2">
    <source>
        <dbReference type="Pfam" id="PF10214"/>
    </source>
</evidence>
<dbReference type="RefSeq" id="XP_070058422.1">
    <property type="nucleotide sequence ID" value="XM_070202321.1"/>
</dbReference>
<dbReference type="InterPro" id="IPR048535">
    <property type="entry name" value="RRN6_beta-prop"/>
</dbReference>
<feature type="region of interest" description="Disordered" evidence="1">
    <location>
        <begin position="1"/>
        <end position="54"/>
    </location>
</feature>
<sequence>MTFPSSVEQLPLPRSKRHGRRLRRDSNGEVIDQSNVNEDHNVPVHSEAGQGGPVLDFGRHGGVVLEKGKKGWEWIWANEDREDLRYIAGQEATCLFPPTRVVDKGSVELTTTDLIDSSTKYIESICSPYERYGLREALVSILDPDNLNQAGPSHTSKQRALPQVDRGIYDGSKLAIIHNPRARIAKTLLAFPVGEVGHHLNISPFLPATNRKVDPRNKIRFIPTHRVVERFPTPILQIVSSPVVSSSRIDREATSLLIRLQSTTHLLNLIPDHTYVPPSSQPPILSQRTASLSYEDTEGRRHVDVALDPTIWSRILVVDECGGVWLWWEEKDNRAGRIEKAWNLRKIRGKFSNAKDQFYRIAFGSKAGTALVVSSNELVVIDLDDPSHPSTSVLSLQGGDRQFISCDKTALQRKSHYTALCTNYEVIWVDESKMGTPIISWKHDLGLSSDMEIGVIPGLTNKDSCTILYSSDQQHIMIFPHTKSGTFRSLSTPYSLTLPVKTLGSILPFSPASIRHHRSLLGLTLDGAVHSVPISSSQFANLRLTRHQGTSIAEIKVHWDEHVSKFADRGKDEEKVKKGRELDLRWAWIEINEPTKIVEEDVYFHPDQFEQYIRELDAPFEHLMTASDLAREAAYHEPTDLQSHLLTPLSIHPQAPTATLADLTVVDLARHLPVITSLNHNLPIFSEARPLLSTKDDQEKDALSPANIFESLKAAFPNTKKEDIAQLSLDLSLSRTIVSSDSITLPNLDAQISDESNESDDLFTRAAGLSLKDNEPPEIKFGFLQPKPMMEEGENAGNDIIMVKGNLQDDLTIKNLLVDWKLGENPLNFKWKSFKKENLNSEISTINEIDLSKSRIIKPLPSLPSQSQVNFSNSNSLTNQFFDLNKKFSNFSNNLFQNEKNLPPILIESRSSPPLSFNNTNMMINNESSQNNEEEEEENISFINTQIERGPYGGREKDKLKKKKKDKKRIGGF</sequence>
<feature type="compositionally biased region" description="Basic residues" evidence="1">
    <location>
        <begin position="14"/>
        <end position="23"/>
    </location>
</feature>
<dbReference type="KEGG" id="kpin:30168658"/>
<name>A0AAJ8L176_9TREE</name>
<dbReference type="PANTHER" id="PTHR28221">
    <property type="entry name" value="RNA POLYMERASE I-SPECIFIC TRANSCRIPTION INITIATION FACTOR RRN6"/>
    <property type="match status" value="1"/>
</dbReference>
<evidence type="ECO:0000313" key="5">
    <source>
        <dbReference type="Proteomes" id="UP000094020"/>
    </source>
</evidence>
<dbReference type="AlphaFoldDB" id="A0AAJ8L176"/>
<evidence type="ECO:0000256" key="1">
    <source>
        <dbReference type="SAM" id="MobiDB-lite"/>
    </source>
</evidence>
<dbReference type="InterPro" id="IPR048536">
    <property type="entry name" value="Rrn6_K-rich"/>
</dbReference>
<evidence type="ECO:0008006" key="6">
    <source>
        <dbReference type="Google" id="ProtNLM"/>
    </source>
</evidence>
<protein>
    <recommendedName>
        <fullName evidence="6">RNA polymerase I-specific transcription initiation factor RRN6</fullName>
    </recommendedName>
</protein>
<organism evidence="4 5">
    <name type="scientific">Kwoniella pini CBS 10737</name>
    <dbReference type="NCBI Taxonomy" id="1296096"/>
    <lineage>
        <taxon>Eukaryota</taxon>
        <taxon>Fungi</taxon>
        <taxon>Dikarya</taxon>
        <taxon>Basidiomycota</taxon>
        <taxon>Agaricomycotina</taxon>
        <taxon>Tremellomycetes</taxon>
        <taxon>Tremellales</taxon>
        <taxon>Cryptococcaceae</taxon>
        <taxon>Kwoniella</taxon>
    </lineage>
</organism>
<accession>A0AAJ8L176</accession>
<dbReference type="InterPro" id="IPR019350">
    <property type="entry name" value="RNA_pol_I-sp_TIF_RRN6-like"/>
</dbReference>
<dbReference type="Pfam" id="PF20639">
    <property type="entry name" value="Rrn6_K-rich"/>
    <property type="match status" value="1"/>
</dbReference>
<feature type="domain" description="RRN6 beta-propeller" evidence="2">
    <location>
        <begin position="186"/>
        <end position="499"/>
    </location>
</feature>